<sequence length="116" mass="13556">MDKTDVGKRCSKYYRDLYNHKLRHDSNILGISNNNRELGDILILQEEVKETVCMFKDRKSPGVDNMSSKLLKHGEPNIVKARAVTCEKILEMKCWPKEWTYSLRIPISKKSNLRLC</sequence>
<evidence type="ECO:0008006" key="2">
    <source>
        <dbReference type="Google" id="ProtNLM"/>
    </source>
</evidence>
<dbReference type="EMBL" id="KQ420978">
    <property type="protein sequence ID" value="KOF78686.1"/>
    <property type="molecule type" value="Genomic_DNA"/>
</dbReference>
<proteinExistence type="predicted"/>
<gene>
    <name evidence="1" type="ORF">OCBIM_22030431mg</name>
</gene>
<name>A0A0L8GNX9_OCTBM</name>
<protein>
    <recommendedName>
        <fullName evidence="2">Reverse transcriptase domain-containing protein</fullName>
    </recommendedName>
</protein>
<dbReference type="AlphaFoldDB" id="A0A0L8GNX9"/>
<evidence type="ECO:0000313" key="1">
    <source>
        <dbReference type="EMBL" id="KOF78686.1"/>
    </source>
</evidence>
<organism evidence="1">
    <name type="scientific">Octopus bimaculoides</name>
    <name type="common">California two-spotted octopus</name>
    <dbReference type="NCBI Taxonomy" id="37653"/>
    <lineage>
        <taxon>Eukaryota</taxon>
        <taxon>Metazoa</taxon>
        <taxon>Spiralia</taxon>
        <taxon>Lophotrochozoa</taxon>
        <taxon>Mollusca</taxon>
        <taxon>Cephalopoda</taxon>
        <taxon>Coleoidea</taxon>
        <taxon>Octopodiformes</taxon>
        <taxon>Octopoda</taxon>
        <taxon>Incirrata</taxon>
        <taxon>Octopodidae</taxon>
        <taxon>Octopus</taxon>
    </lineage>
</organism>
<reference evidence="1" key="1">
    <citation type="submission" date="2015-07" db="EMBL/GenBank/DDBJ databases">
        <title>MeaNS - Measles Nucleotide Surveillance Program.</title>
        <authorList>
            <person name="Tran T."/>
            <person name="Druce J."/>
        </authorList>
    </citation>
    <scope>NUCLEOTIDE SEQUENCE</scope>
    <source>
        <strain evidence="1">UCB-OBI-ISO-001</strain>
        <tissue evidence="1">Gonad</tissue>
    </source>
</reference>
<accession>A0A0L8GNX9</accession>